<evidence type="ECO:0000256" key="2">
    <source>
        <dbReference type="SAM" id="SignalP"/>
    </source>
</evidence>
<sequence length="186" mass="19843">MRKIIPLIFSIFIFFALASSVKAEAVNFCDCREKPDLAKSLTQACFTTTSIAIIDKYCPPGCNKGSADDASLGTECSLFTGAVSGTEVPTKKIDDKVVTLDNPLAGNVTSINQIIGKIIKAALGVMGAFMLFMIVWGGTTWLNAYGNAEKVKAGANTIMWAVIGAVVVLASYMLLNLFFKFFSGAM</sequence>
<reference evidence="3 4" key="1">
    <citation type="journal article" date="2015" name="Nature">
        <title>rRNA introns, odd ribosomes, and small enigmatic genomes across a large radiation of phyla.</title>
        <authorList>
            <person name="Brown C.T."/>
            <person name="Hug L.A."/>
            <person name="Thomas B.C."/>
            <person name="Sharon I."/>
            <person name="Castelle C.J."/>
            <person name="Singh A."/>
            <person name="Wilkins M.J."/>
            <person name="Williams K.H."/>
            <person name="Banfield J.F."/>
        </authorList>
    </citation>
    <scope>NUCLEOTIDE SEQUENCE [LARGE SCALE GENOMIC DNA]</scope>
</reference>
<evidence type="ECO:0000313" key="3">
    <source>
        <dbReference type="EMBL" id="KKQ40371.1"/>
    </source>
</evidence>
<keyword evidence="1" id="KW-0812">Transmembrane</keyword>
<evidence type="ECO:0000313" key="4">
    <source>
        <dbReference type="Proteomes" id="UP000034333"/>
    </source>
</evidence>
<evidence type="ECO:0000256" key="1">
    <source>
        <dbReference type="SAM" id="Phobius"/>
    </source>
</evidence>
<protein>
    <submittedName>
        <fullName evidence="3">Uncharacterized protein</fullName>
    </submittedName>
</protein>
<feature type="transmembrane region" description="Helical" evidence="1">
    <location>
        <begin position="121"/>
        <end position="145"/>
    </location>
</feature>
<proteinExistence type="predicted"/>
<dbReference type="InterPro" id="IPR043993">
    <property type="entry name" value="T4SS_pilin"/>
</dbReference>
<dbReference type="EMBL" id="LBTN01000021">
    <property type="protein sequence ID" value="KKQ40371.1"/>
    <property type="molecule type" value="Genomic_DNA"/>
</dbReference>
<organism evidence="3 4">
    <name type="scientific">Candidatus Magasanikbacteria bacterium GW2011_GWA2_37_8</name>
    <dbReference type="NCBI Taxonomy" id="1619036"/>
    <lineage>
        <taxon>Bacteria</taxon>
        <taxon>Candidatus Magasanikiibacteriota</taxon>
    </lineage>
</organism>
<dbReference type="Proteomes" id="UP000034333">
    <property type="component" value="Unassembled WGS sequence"/>
</dbReference>
<dbReference type="AlphaFoldDB" id="A0A0G0KIH0"/>
<feature type="signal peptide" evidence="2">
    <location>
        <begin position="1"/>
        <end position="18"/>
    </location>
</feature>
<accession>A0A0G0KIH0</accession>
<name>A0A0G0KIH0_9BACT</name>
<feature type="chain" id="PRO_5002533188" evidence="2">
    <location>
        <begin position="19"/>
        <end position="186"/>
    </location>
</feature>
<keyword evidence="1" id="KW-1133">Transmembrane helix</keyword>
<keyword evidence="2" id="KW-0732">Signal</keyword>
<feature type="transmembrane region" description="Helical" evidence="1">
    <location>
        <begin position="157"/>
        <end position="179"/>
    </location>
</feature>
<dbReference type="STRING" id="1619036.US58_C0021G0003"/>
<gene>
    <name evidence="3" type="ORF">US58_C0021G0003</name>
</gene>
<keyword evidence="1" id="KW-0472">Membrane</keyword>
<comment type="caution">
    <text evidence="3">The sequence shown here is derived from an EMBL/GenBank/DDBJ whole genome shotgun (WGS) entry which is preliminary data.</text>
</comment>
<dbReference type="Pfam" id="PF18895">
    <property type="entry name" value="T4SS_pilin"/>
    <property type="match status" value="1"/>
</dbReference>